<dbReference type="InterPro" id="IPR000668">
    <property type="entry name" value="Peptidase_C1A_C"/>
</dbReference>
<reference evidence="3 4" key="1">
    <citation type="submission" date="2016-06" db="EMBL/GenBank/DDBJ databases">
        <authorList>
            <person name="Kjaerup R.B."/>
            <person name="Dalgaard T.S."/>
            <person name="Juul-Madsen H.R."/>
        </authorList>
    </citation>
    <scope>NUCLEOTIDE SEQUENCE [LARGE SCALE GENOMIC DNA]</scope>
    <source>
        <strain evidence="3 4">1245752.6</strain>
    </source>
</reference>
<dbReference type="GO" id="GO:0006508">
    <property type="term" value="P:proteolysis"/>
    <property type="evidence" value="ECO:0007669"/>
    <property type="project" value="InterPro"/>
</dbReference>
<gene>
    <name evidence="3" type="ORF">A9W98_20075</name>
</gene>
<evidence type="ECO:0000259" key="2">
    <source>
        <dbReference type="SMART" id="SM00645"/>
    </source>
</evidence>
<dbReference type="GO" id="GO:0008234">
    <property type="term" value="F:cysteine-type peptidase activity"/>
    <property type="evidence" value="ECO:0007669"/>
    <property type="project" value="InterPro"/>
</dbReference>
<dbReference type="AlphaFoldDB" id="A0A1A6BGV7"/>
<sequence>MLPNVSAATDIKSRQHNRQQNKVIGMQLRIGRRQMLALAAAGALGAALPACGTDDEEPYELTSYGYDSDVSEPGAPETPKPLGRLPAAASVKTEWLPPVGRQTMPNCFVWATVYGLATFHAARKSATAPSTPARRAGPDYAYIRYQLANKLTENTCKGGQMVKCLNWLQDNGGTPSLAVAPNIGRRKSTTSCEANWADYGSRTIDPDPMFAIPGHKLIRITGPDGLNNLRTVIAKGLPVAFGVNLYSDFPRYRGTPSPYVGNGQWMINASGKKAGHVMVITGYDDNKSAGAVRIQNSFGKRWGEQGFMWMAYETLAKMAQGTGVFIPDPA</sequence>
<feature type="region of interest" description="Disordered" evidence="1">
    <location>
        <begin position="62"/>
        <end position="83"/>
    </location>
</feature>
<dbReference type="EMBL" id="MAEM01000283">
    <property type="protein sequence ID" value="OBS01459.1"/>
    <property type="molecule type" value="Genomic_DNA"/>
</dbReference>
<dbReference type="SUPFAM" id="SSF54001">
    <property type="entry name" value="Cysteine proteinases"/>
    <property type="match status" value="1"/>
</dbReference>
<comment type="caution">
    <text evidence="3">The sequence shown here is derived from an EMBL/GenBank/DDBJ whole genome shotgun (WGS) entry which is preliminary data.</text>
</comment>
<dbReference type="InterPro" id="IPR038765">
    <property type="entry name" value="Papain-like_cys_pep_sf"/>
</dbReference>
<dbReference type="Pfam" id="PF00112">
    <property type="entry name" value="Peptidase_C1"/>
    <property type="match status" value="1"/>
</dbReference>
<feature type="domain" description="Peptidase C1A papain C-terminal" evidence="2">
    <location>
        <begin position="85"/>
        <end position="326"/>
    </location>
</feature>
<evidence type="ECO:0000313" key="3">
    <source>
        <dbReference type="EMBL" id="OBS01459.1"/>
    </source>
</evidence>
<dbReference type="CDD" id="cd02619">
    <property type="entry name" value="Peptidase_C1"/>
    <property type="match status" value="1"/>
</dbReference>
<dbReference type="Proteomes" id="UP000093757">
    <property type="component" value="Unassembled WGS sequence"/>
</dbReference>
<organism evidence="3 4">
    <name type="scientific">Mycobacterium gordonae</name>
    <dbReference type="NCBI Taxonomy" id="1778"/>
    <lineage>
        <taxon>Bacteria</taxon>
        <taxon>Bacillati</taxon>
        <taxon>Actinomycetota</taxon>
        <taxon>Actinomycetes</taxon>
        <taxon>Mycobacteriales</taxon>
        <taxon>Mycobacteriaceae</taxon>
        <taxon>Mycobacterium</taxon>
    </lineage>
</organism>
<evidence type="ECO:0000256" key="1">
    <source>
        <dbReference type="SAM" id="MobiDB-lite"/>
    </source>
</evidence>
<evidence type="ECO:0000313" key="4">
    <source>
        <dbReference type="Proteomes" id="UP000093757"/>
    </source>
</evidence>
<dbReference type="Gene3D" id="3.90.70.10">
    <property type="entry name" value="Cysteine proteinases"/>
    <property type="match status" value="1"/>
</dbReference>
<dbReference type="SMART" id="SM00645">
    <property type="entry name" value="Pept_C1"/>
    <property type="match status" value="1"/>
</dbReference>
<proteinExistence type="predicted"/>
<protein>
    <recommendedName>
        <fullName evidence="2">Peptidase C1A papain C-terminal domain-containing protein</fullName>
    </recommendedName>
</protein>
<accession>A0A1A6BGV7</accession>
<name>A0A1A6BGV7_MYCGO</name>